<evidence type="ECO:0000259" key="7">
    <source>
        <dbReference type="PROSITE" id="PS50048"/>
    </source>
</evidence>
<evidence type="ECO:0000256" key="3">
    <source>
        <dbReference type="ARBA" id="ARBA00023015"/>
    </source>
</evidence>
<dbReference type="PANTHER" id="PTHR47338:SF28">
    <property type="entry name" value="C6 TRANSCRIPTION FACTOR"/>
    <property type="match status" value="1"/>
</dbReference>
<dbReference type="InterPro" id="IPR036864">
    <property type="entry name" value="Zn2-C6_fun-type_DNA-bd_sf"/>
</dbReference>
<keyword evidence="9" id="KW-1185">Reference proteome</keyword>
<dbReference type="EMBL" id="JAVRRA010020196">
    <property type="protein sequence ID" value="KAK5170861.1"/>
    <property type="molecule type" value="Genomic_DNA"/>
</dbReference>
<evidence type="ECO:0000256" key="5">
    <source>
        <dbReference type="ARBA" id="ARBA00023242"/>
    </source>
</evidence>
<protein>
    <recommendedName>
        <fullName evidence="7">Zn(2)-C6 fungal-type domain-containing protein</fullName>
    </recommendedName>
</protein>
<feature type="compositionally biased region" description="Acidic residues" evidence="6">
    <location>
        <begin position="27"/>
        <end position="43"/>
    </location>
</feature>
<feature type="compositionally biased region" description="Polar residues" evidence="6">
    <location>
        <begin position="8"/>
        <end position="20"/>
    </location>
</feature>
<comment type="caution">
    <text evidence="8">The sequence shown here is derived from an EMBL/GenBank/DDBJ whole genome shotgun (WGS) entry which is preliminary data.</text>
</comment>
<dbReference type="CDD" id="cd00067">
    <property type="entry name" value="GAL4"/>
    <property type="match status" value="1"/>
</dbReference>
<dbReference type="Proteomes" id="UP001357485">
    <property type="component" value="Unassembled WGS sequence"/>
</dbReference>
<proteinExistence type="predicted"/>
<name>A0ABR0LHZ6_9PEZI</name>
<dbReference type="Gene3D" id="4.10.240.10">
    <property type="entry name" value="Zn(2)-C6 fungal-type DNA-binding domain"/>
    <property type="match status" value="1"/>
</dbReference>
<evidence type="ECO:0000313" key="8">
    <source>
        <dbReference type="EMBL" id="KAK5170861.1"/>
    </source>
</evidence>
<keyword evidence="2" id="KW-0479">Metal-binding</keyword>
<evidence type="ECO:0000256" key="6">
    <source>
        <dbReference type="SAM" id="MobiDB-lite"/>
    </source>
</evidence>
<comment type="subcellular location">
    <subcellularLocation>
        <location evidence="1">Nucleus</location>
    </subcellularLocation>
</comment>
<dbReference type="InterPro" id="IPR001138">
    <property type="entry name" value="Zn2Cys6_DnaBD"/>
</dbReference>
<evidence type="ECO:0000313" key="9">
    <source>
        <dbReference type="Proteomes" id="UP001357485"/>
    </source>
</evidence>
<keyword evidence="3" id="KW-0805">Transcription regulation</keyword>
<feature type="domain" description="Zn(2)-C6 fungal-type" evidence="7">
    <location>
        <begin position="56"/>
        <end position="86"/>
    </location>
</feature>
<sequence length="126" mass="14150">VQHYISPRNHSSPAPVSRQGSDGLDEKQDEDWSGEESGGEEDQNVSRKRKRPMSVSCELCKQRKVKCDRGHPSCGWCLRNNQPCEYKARKKPVGYSCNESIARRPNAMSQGLRAGYGRELEARLGA</sequence>
<dbReference type="Pfam" id="PF00172">
    <property type="entry name" value="Zn_clus"/>
    <property type="match status" value="1"/>
</dbReference>
<dbReference type="SMART" id="SM00066">
    <property type="entry name" value="GAL4"/>
    <property type="match status" value="1"/>
</dbReference>
<dbReference type="PRINTS" id="PR00755">
    <property type="entry name" value="AFLATOXINBRP"/>
</dbReference>
<evidence type="ECO:0000256" key="1">
    <source>
        <dbReference type="ARBA" id="ARBA00004123"/>
    </source>
</evidence>
<evidence type="ECO:0000256" key="4">
    <source>
        <dbReference type="ARBA" id="ARBA00023163"/>
    </source>
</evidence>
<dbReference type="SUPFAM" id="SSF57701">
    <property type="entry name" value="Zn2/Cys6 DNA-binding domain"/>
    <property type="match status" value="1"/>
</dbReference>
<dbReference type="InterPro" id="IPR050815">
    <property type="entry name" value="TF_fung"/>
</dbReference>
<dbReference type="PROSITE" id="PS50048">
    <property type="entry name" value="ZN2_CY6_FUNGAL_2"/>
    <property type="match status" value="1"/>
</dbReference>
<evidence type="ECO:0000256" key="2">
    <source>
        <dbReference type="ARBA" id="ARBA00022723"/>
    </source>
</evidence>
<feature type="region of interest" description="Disordered" evidence="6">
    <location>
        <begin position="1"/>
        <end position="55"/>
    </location>
</feature>
<keyword evidence="4" id="KW-0804">Transcription</keyword>
<feature type="non-terminal residue" evidence="8">
    <location>
        <position position="1"/>
    </location>
</feature>
<gene>
    <name evidence="8" type="ORF">LTR16_011785</name>
</gene>
<accession>A0ABR0LHZ6</accession>
<keyword evidence="5" id="KW-0539">Nucleus</keyword>
<dbReference type="PROSITE" id="PS00463">
    <property type="entry name" value="ZN2_CY6_FUNGAL_1"/>
    <property type="match status" value="1"/>
</dbReference>
<reference evidence="8 9" key="1">
    <citation type="submission" date="2023-08" db="EMBL/GenBank/DDBJ databases">
        <title>Black Yeasts Isolated from many extreme environments.</title>
        <authorList>
            <person name="Coleine C."/>
            <person name="Stajich J.E."/>
            <person name="Selbmann L."/>
        </authorList>
    </citation>
    <scope>NUCLEOTIDE SEQUENCE [LARGE SCALE GENOMIC DNA]</scope>
    <source>
        <strain evidence="8 9">CCFEE 536</strain>
    </source>
</reference>
<organism evidence="8 9">
    <name type="scientific">Cryomyces antarcticus</name>
    <dbReference type="NCBI Taxonomy" id="329879"/>
    <lineage>
        <taxon>Eukaryota</taxon>
        <taxon>Fungi</taxon>
        <taxon>Dikarya</taxon>
        <taxon>Ascomycota</taxon>
        <taxon>Pezizomycotina</taxon>
        <taxon>Dothideomycetes</taxon>
        <taxon>Dothideomycetes incertae sedis</taxon>
        <taxon>Cryomyces</taxon>
    </lineage>
</organism>
<dbReference type="PANTHER" id="PTHR47338">
    <property type="entry name" value="ZN(II)2CYS6 TRANSCRIPTION FACTOR (EUROFUNG)-RELATED"/>
    <property type="match status" value="1"/>
</dbReference>